<accession>A0A1C3ESU7</accession>
<evidence type="ECO:0000313" key="3">
    <source>
        <dbReference type="Proteomes" id="UP000094828"/>
    </source>
</evidence>
<keyword evidence="3" id="KW-1185">Reference proteome</keyword>
<evidence type="ECO:0000259" key="1">
    <source>
        <dbReference type="Pfam" id="PF06439"/>
    </source>
</evidence>
<dbReference type="InterPro" id="IPR010496">
    <property type="entry name" value="AL/BT2_dom"/>
</dbReference>
<name>A0A1C3ESU7_9PLAN</name>
<dbReference type="GO" id="GO:0016787">
    <property type="term" value="F:hydrolase activity"/>
    <property type="evidence" value="ECO:0007669"/>
    <property type="project" value="UniProtKB-KW"/>
</dbReference>
<dbReference type="Pfam" id="PF06439">
    <property type="entry name" value="3keto-disac_hyd"/>
    <property type="match status" value="2"/>
</dbReference>
<keyword evidence="2" id="KW-0378">Hydrolase</keyword>
<dbReference type="AlphaFoldDB" id="A0A1C3ESU7"/>
<dbReference type="EMBL" id="LYDR01000027">
    <property type="protein sequence ID" value="ODA36341.1"/>
    <property type="molecule type" value="Genomic_DNA"/>
</dbReference>
<dbReference type="STRING" id="1841610.A6X21_16160"/>
<dbReference type="RefSeq" id="WP_068845644.1">
    <property type="nucleotide sequence ID" value="NZ_LYDR01000027.1"/>
</dbReference>
<gene>
    <name evidence="2" type="ORF">A6X21_16160</name>
</gene>
<comment type="caution">
    <text evidence="2">The sequence shown here is derived from an EMBL/GenBank/DDBJ whole genome shotgun (WGS) entry which is preliminary data.</text>
</comment>
<protein>
    <submittedName>
        <fullName evidence="2">Glycosyl hydrolase</fullName>
    </submittedName>
</protein>
<sequence>MPRIVLPLLNRPVSFNGLLCGTLLLSGCLYNEFEPVATPTNDVAVEAQANAAAENGTPTTSQTAAPATSTAAPIPALEVPSADGNNQLSAEDVDAGWIKLFDGHTLFGWQPNSEAQWTVSNGEIQIPEGPKGLLCTTTRFADFELRCDAWIDAASNSGIFLRTPLNPTNPAVDCYELNLCDQHPAGFTSGSLVARAKPSRTVPTAGGWHTYEATVAGQEVTVKLDGQVIATYKDETANPLKTGFIGLQQNGGPARFRNIYLKPLGFQLLWNGEDLAGWRVVPGSAGTFEVKEKLLHVAGGRGFLETETTADNFILQFTARTLADNLNGGIFFRAMEGTEKTPSHGYEFQIHNGFKNGDRNQPLDHGTGAIFRRVSARRIVANDNAWLTGTLIADGPHFSTWVNGIQMVDWTDSRQPNVNPREGLRLEAGHFSLQGHDPTTQFDFKSIQLAPLP</sequence>
<evidence type="ECO:0000313" key="2">
    <source>
        <dbReference type="EMBL" id="ODA36341.1"/>
    </source>
</evidence>
<dbReference type="PROSITE" id="PS51257">
    <property type="entry name" value="PROKAR_LIPOPROTEIN"/>
    <property type="match status" value="1"/>
</dbReference>
<dbReference type="Proteomes" id="UP000094828">
    <property type="component" value="Unassembled WGS sequence"/>
</dbReference>
<dbReference type="Gene3D" id="2.60.120.560">
    <property type="entry name" value="Exo-inulinase, domain 1"/>
    <property type="match status" value="2"/>
</dbReference>
<reference evidence="2 3" key="1">
    <citation type="submission" date="2016-05" db="EMBL/GenBank/DDBJ databases">
        <title>Genomic and physiological characterization of Planctopirus sp. isolated from fresh water lake.</title>
        <authorList>
            <person name="Subhash Y."/>
            <person name="Ramana C."/>
        </authorList>
    </citation>
    <scope>NUCLEOTIDE SEQUENCE [LARGE SCALE GENOMIC DNA]</scope>
    <source>
        <strain evidence="2 3">JC280</strain>
    </source>
</reference>
<proteinExistence type="predicted"/>
<feature type="domain" description="3-keto-alpha-glucoside-1,2-lyase/3-keto-2-hydroxy-glucal hydratase" evidence="1">
    <location>
        <begin position="96"/>
        <end position="262"/>
    </location>
</feature>
<dbReference type="OrthoDB" id="211384at2"/>
<feature type="domain" description="3-keto-alpha-glucoside-1,2-lyase/3-keto-2-hydroxy-glucal hydratase" evidence="1">
    <location>
        <begin position="265"/>
        <end position="448"/>
    </location>
</feature>
<organism evidence="2 3">
    <name type="scientific">Planctopirus hydrillae</name>
    <dbReference type="NCBI Taxonomy" id="1841610"/>
    <lineage>
        <taxon>Bacteria</taxon>
        <taxon>Pseudomonadati</taxon>
        <taxon>Planctomycetota</taxon>
        <taxon>Planctomycetia</taxon>
        <taxon>Planctomycetales</taxon>
        <taxon>Planctomycetaceae</taxon>
        <taxon>Planctopirus</taxon>
    </lineage>
</organism>